<dbReference type="InterPro" id="IPR012693">
    <property type="entry name" value="ABC_transpr_PhnC"/>
</dbReference>
<evidence type="ECO:0000256" key="9">
    <source>
        <dbReference type="SAM" id="Phobius"/>
    </source>
</evidence>
<keyword evidence="4 9" id="KW-0812">Transmembrane</keyword>
<feature type="domain" description="ABC transmembrane type-1" evidence="11">
    <location>
        <begin position="478"/>
        <end position="661"/>
    </location>
</feature>
<evidence type="ECO:0000259" key="10">
    <source>
        <dbReference type="PROSITE" id="PS50893"/>
    </source>
</evidence>
<dbReference type="InterPro" id="IPR003439">
    <property type="entry name" value="ABC_transporter-like_ATP-bd"/>
</dbReference>
<dbReference type="Gene3D" id="3.40.50.300">
    <property type="entry name" value="P-loop containing nucleotide triphosphate hydrolases"/>
    <property type="match status" value="1"/>
</dbReference>
<dbReference type="InterPro" id="IPR005769">
    <property type="entry name" value="PhnE/PtxC"/>
</dbReference>
<dbReference type="SUPFAM" id="SSF161098">
    <property type="entry name" value="MetI-like"/>
    <property type="match status" value="2"/>
</dbReference>
<dbReference type="GO" id="GO:0005886">
    <property type="term" value="C:plasma membrane"/>
    <property type="evidence" value="ECO:0007669"/>
    <property type="project" value="UniProtKB-SubCell"/>
</dbReference>
<feature type="transmembrane region" description="Helical" evidence="9">
    <location>
        <begin position="430"/>
        <end position="459"/>
    </location>
</feature>
<evidence type="ECO:0000256" key="7">
    <source>
        <dbReference type="ARBA" id="ARBA00023136"/>
    </source>
</evidence>
<dbReference type="Proteomes" id="UP000702964">
    <property type="component" value="Unassembled WGS sequence"/>
</dbReference>
<dbReference type="PANTHER" id="PTHR30043:SF1">
    <property type="entry name" value="ABC TRANSPORT SYSTEM PERMEASE PROTEIN P69"/>
    <property type="match status" value="1"/>
</dbReference>
<name>A0A8J4SS70_9STRA</name>
<dbReference type="CDD" id="cd06261">
    <property type="entry name" value="TM_PBP2"/>
    <property type="match status" value="2"/>
</dbReference>
<dbReference type="Pfam" id="PF00528">
    <property type="entry name" value="BPD_transp_1"/>
    <property type="match status" value="2"/>
</dbReference>
<feature type="transmembrane region" description="Helical" evidence="9">
    <location>
        <begin position="270"/>
        <end position="292"/>
    </location>
</feature>
<protein>
    <recommendedName>
        <fullName evidence="14">ABC transmembrane type-1 domain-containing protein</fullName>
    </recommendedName>
</protein>
<evidence type="ECO:0000256" key="4">
    <source>
        <dbReference type="ARBA" id="ARBA00022692"/>
    </source>
</evidence>
<feature type="transmembrane region" description="Helical" evidence="9">
    <location>
        <begin position="479"/>
        <end position="502"/>
    </location>
</feature>
<evidence type="ECO:0000259" key="11">
    <source>
        <dbReference type="PROSITE" id="PS50928"/>
    </source>
</evidence>
<feature type="transmembrane region" description="Helical" evidence="9">
    <location>
        <begin position="643"/>
        <end position="664"/>
    </location>
</feature>
<dbReference type="NCBIfam" id="TIGR01097">
    <property type="entry name" value="PhnE"/>
    <property type="match status" value="2"/>
</dbReference>
<dbReference type="InterPro" id="IPR035906">
    <property type="entry name" value="MetI-like_sf"/>
</dbReference>
<dbReference type="InterPro" id="IPR000515">
    <property type="entry name" value="MetI-like"/>
</dbReference>
<dbReference type="InterPro" id="IPR027417">
    <property type="entry name" value="P-loop_NTPase"/>
</dbReference>
<reference evidence="12" key="1">
    <citation type="journal article" date="2015" name="Genom Data">
        <title>Draft genome sequences of Phytophthora kernoviae and Phytophthora ramorum lineage EU2 from Scotland.</title>
        <authorList>
            <person name="Sambles C."/>
            <person name="Schlenzig A."/>
            <person name="O'Neill P."/>
            <person name="Grant M."/>
            <person name="Studholme D.J."/>
        </authorList>
    </citation>
    <scope>NUCLEOTIDE SEQUENCE</scope>
    <source>
        <strain evidence="12">00238/432</strain>
    </source>
</reference>
<feature type="transmembrane region" description="Helical" evidence="9">
    <location>
        <begin position="400"/>
        <end position="418"/>
    </location>
</feature>
<evidence type="ECO:0000256" key="5">
    <source>
        <dbReference type="ARBA" id="ARBA00022967"/>
    </source>
</evidence>
<dbReference type="AlphaFoldDB" id="A0A8J4SS70"/>
<dbReference type="PROSITE" id="PS50893">
    <property type="entry name" value="ABC_TRANSPORTER_2"/>
    <property type="match status" value="1"/>
</dbReference>
<reference evidence="12" key="2">
    <citation type="submission" date="2020-02" db="EMBL/GenBank/DDBJ databases">
        <authorList>
            <person name="Studholme D.J."/>
        </authorList>
    </citation>
    <scope>NUCLEOTIDE SEQUENCE</scope>
    <source>
        <strain evidence="12">00238/432</strain>
    </source>
</reference>
<feature type="transmembrane region" description="Helical" evidence="9">
    <location>
        <begin position="530"/>
        <end position="553"/>
    </location>
</feature>
<dbReference type="PROSITE" id="PS50928">
    <property type="entry name" value="ABC_TM1"/>
    <property type="match status" value="2"/>
</dbReference>
<dbReference type="Gene3D" id="1.10.3720.10">
    <property type="entry name" value="MetI-like"/>
    <property type="match status" value="2"/>
</dbReference>
<evidence type="ECO:0000256" key="2">
    <source>
        <dbReference type="ARBA" id="ARBA00022448"/>
    </source>
</evidence>
<dbReference type="PROSITE" id="PS00211">
    <property type="entry name" value="ABC_TRANSPORTER_1"/>
    <property type="match status" value="1"/>
</dbReference>
<dbReference type="CDD" id="cd03256">
    <property type="entry name" value="ABC_PhnC_transporter"/>
    <property type="match status" value="1"/>
</dbReference>
<keyword evidence="3" id="KW-1003">Cell membrane</keyword>
<organism evidence="12 13">
    <name type="scientific">Phytophthora kernoviae 00238/432</name>
    <dbReference type="NCBI Taxonomy" id="1284355"/>
    <lineage>
        <taxon>Eukaryota</taxon>
        <taxon>Sar</taxon>
        <taxon>Stramenopiles</taxon>
        <taxon>Oomycota</taxon>
        <taxon>Peronosporomycetes</taxon>
        <taxon>Peronosporales</taxon>
        <taxon>Peronosporaceae</taxon>
        <taxon>Phytophthora</taxon>
    </lineage>
</organism>
<accession>A0A8J4SS70</accession>
<dbReference type="SUPFAM" id="SSF52540">
    <property type="entry name" value="P-loop containing nucleoside triphosphate hydrolases"/>
    <property type="match status" value="1"/>
</dbReference>
<evidence type="ECO:0000313" key="12">
    <source>
        <dbReference type="EMBL" id="KAF4324598.1"/>
    </source>
</evidence>
<evidence type="ECO:0008006" key="14">
    <source>
        <dbReference type="Google" id="ProtNLM"/>
    </source>
</evidence>
<dbReference type="EMBL" id="AOFI03000016">
    <property type="protein sequence ID" value="KAF4324598.1"/>
    <property type="molecule type" value="Genomic_DNA"/>
</dbReference>
<evidence type="ECO:0000256" key="8">
    <source>
        <dbReference type="SAM" id="MobiDB-lite"/>
    </source>
</evidence>
<comment type="subcellular location">
    <subcellularLocation>
        <location evidence="1">Cell membrane</location>
        <topology evidence="1">Multi-pass membrane protein</topology>
    </subcellularLocation>
</comment>
<comment type="caution">
    <text evidence="12">The sequence shown here is derived from an EMBL/GenBank/DDBJ whole genome shotgun (WGS) entry which is preliminary data.</text>
</comment>
<feature type="transmembrane region" description="Helical" evidence="9">
    <location>
        <begin position="304"/>
        <end position="327"/>
    </location>
</feature>
<dbReference type="InterPro" id="IPR017871">
    <property type="entry name" value="ABC_transporter-like_CS"/>
</dbReference>
<feature type="region of interest" description="Disordered" evidence="8">
    <location>
        <begin position="182"/>
        <end position="204"/>
    </location>
</feature>
<feature type="domain" description="ABC transmembrane type-1" evidence="11">
    <location>
        <begin position="263"/>
        <end position="446"/>
    </location>
</feature>
<keyword evidence="7 9" id="KW-0472">Membrane</keyword>
<evidence type="ECO:0000256" key="1">
    <source>
        <dbReference type="ARBA" id="ARBA00004651"/>
    </source>
</evidence>
<feature type="domain" description="ABC transporter" evidence="10">
    <location>
        <begin position="1"/>
        <end position="171"/>
    </location>
</feature>
<proteinExistence type="predicted"/>
<dbReference type="Pfam" id="PF00005">
    <property type="entry name" value="ABC_tran"/>
    <property type="match status" value="1"/>
</dbReference>
<dbReference type="GO" id="GO:0016887">
    <property type="term" value="F:ATP hydrolysis activity"/>
    <property type="evidence" value="ECO:0007669"/>
    <property type="project" value="InterPro"/>
</dbReference>
<keyword evidence="5" id="KW-1278">Translocase</keyword>
<feature type="transmembrane region" description="Helical" evidence="9">
    <location>
        <begin position="373"/>
        <end position="394"/>
    </location>
</feature>
<feature type="transmembrane region" description="Helical" evidence="9">
    <location>
        <begin position="618"/>
        <end position="637"/>
    </location>
</feature>
<keyword evidence="2" id="KW-0813">Transport</keyword>
<gene>
    <name evidence="12" type="ORF">G195_002031</name>
</gene>
<sequence length="669" mass="73060">MIRRDIGMIFQSFNLVKRSSVLRNVLAGRVGYHSTMRTILGRFPKEDTELAFGALERVNIAEKAYSRADQLSGGQQQRVAIARVLAQEAKIILADEPVASLDPLTTKQVMDDLKRINQDLGITTIVNLHFIDLAREYATRIVGLRAGEVVFDGPVSEATDERFAEIYGRPILADELLDKQANESGKGKRPGTGSGSTIHRPKPPGRTKHLLTLVIILLLLWASAKQTDASFSELIEGFPNMLDLLKEMFPPRWTYFDNIVQGMLETIRMALIGTTIGAIIAIPVSIICAGNLMPSRWIYYPARFVLNLIRTVPDLLLAALFVAVFGLGPIPGILALAVFSVGLIAKLTYETLETIDQGPLEAMTAVGMNRIQLIIYGVVPQLAAQFTSYVLYAFEINVRAAAILGLVGAGGIGLYYEATLGFLEYDKTSVIILFTLVIVLIIDYETAGQIMKAIIAGIFSPDWDFVYLPEGEDLLRGLLDTLAISVLGTVISAVLCIPFAFWSARNMSSYRPVSGTGKMVLSFIRTFPEIIMALLFIKAVGPGSFAGVLALGLHSIGMLGKLFADEVENIDYGPSEALLASGATRMQQLWFAVLPQVLPGFLNYTLYRFEINVRSATILGVIGAGGIGTPLIFALSTRNWPRVGIILLGIIVMITIIDLISGYIRKKLV</sequence>
<dbReference type="GO" id="GO:0015416">
    <property type="term" value="F:ABC-type phosphonate transporter activity"/>
    <property type="evidence" value="ECO:0007669"/>
    <property type="project" value="InterPro"/>
</dbReference>
<keyword evidence="6 9" id="KW-1133">Transmembrane helix</keyword>
<evidence type="ECO:0000313" key="13">
    <source>
        <dbReference type="Proteomes" id="UP000702964"/>
    </source>
</evidence>
<dbReference type="PANTHER" id="PTHR30043">
    <property type="entry name" value="PHOSPHONATES TRANSPORT SYSTEM PERMEASE PROTEIN"/>
    <property type="match status" value="1"/>
</dbReference>
<evidence type="ECO:0000256" key="6">
    <source>
        <dbReference type="ARBA" id="ARBA00022989"/>
    </source>
</evidence>
<evidence type="ECO:0000256" key="3">
    <source>
        <dbReference type="ARBA" id="ARBA00022475"/>
    </source>
</evidence>
<dbReference type="GO" id="GO:0005524">
    <property type="term" value="F:ATP binding"/>
    <property type="evidence" value="ECO:0007669"/>
    <property type="project" value="InterPro"/>
</dbReference>